<dbReference type="EMBL" id="DTOZ01000072">
    <property type="protein sequence ID" value="HGE77910.1"/>
    <property type="molecule type" value="Genomic_DNA"/>
</dbReference>
<dbReference type="InterPro" id="IPR011060">
    <property type="entry name" value="RibuloseP-bd_barrel"/>
</dbReference>
<dbReference type="HAMAP" id="MF_00135">
    <property type="entry name" value="PRAI"/>
    <property type="match status" value="1"/>
</dbReference>
<dbReference type="UniPathway" id="UPA00035">
    <property type="reaction ID" value="UER00042"/>
</dbReference>
<evidence type="ECO:0000256" key="3">
    <source>
        <dbReference type="ARBA" id="ARBA00012572"/>
    </source>
</evidence>
<evidence type="ECO:0000256" key="7">
    <source>
        <dbReference type="ARBA" id="ARBA00023141"/>
    </source>
</evidence>
<evidence type="ECO:0000256" key="5">
    <source>
        <dbReference type="ARBA" id="ARBA00022605"/>
    </source>
</evidence>
<accession>A0A7V3RGT2</accession>
<dbReference type="InterPro" id="IPR001240">
    <property type="entry name" value="PRAI_dom"/>
</dbReference>
<dbReference type="Gene3D" id="3.20.20.70">
    <property type="entry name" value="Aldolase class I"/>
    <property type="match status" value="1"/>
</dbReference>
<reference evidence="11" key="1">
    <citation type="journal article" date="2020" name="mSystems">
        <title>Genome- and Community-Level Interaction Insights into Carbon Utilization and Element Cycling Functions of Hydrothermarchaeota in Hydrothermal Sediment.</title>
        <authorList>
            <person name="Zhou Z."/>
            <person name="Liu Y."/>
            <person name="Xu W."/>
            <person name="Pan J."/>
            <person name="Luo Z.H."/>
            <person name="Li M."/>
        </authorList>
    </citation>
    <scope>NUCLEOTIDE SEQUENCE [LARGE SCALE GENOMIC DNA]</scope>
    <source>
        <strain evidence="11">SpSt-961</strain>
    </source>
</reference>
<sequence>MHTRIKICGITNLEDALLCAEYGADALGFIFCSSPRRISPENARMIIKKLPPFIIPVGIFKDMPTDSVIEIATFTGISIIQLHGLETPEYCQKLKNLRIIKRIKVSNNTNRREVIEEMRRYYNISAFLFDPGEGSGKIFDWEIVKNVTGRIIIAGGLNEINVGRMIRILKPYGVDVCSGVERNIGKKDPLKVKNFIREVRRCY</sequence>
<evidence type="ECO:0000256" key="2">
    <source>
        <dbReference type="ARBA" id="ARBA00004664"/>
    </source>
</evidence>
<evidence type="ECO:0000256" key="8">
    <source>
        <dbReference type="ARBA" id="ARBA00023235"/>
    </source>
</evidence>
<keyword evidence="8 9" id="KW-0413">Isomerase</keyword>
<comment type="caution">
    <text evidence="11">The sequence shown here is derived from an EMBL/GenBank/DDBJ whole genome shotgun (WGS) entry which is preliminary data.</text>
</comment>
<dbReference type="SUPFAM" id="SSF51366">
    <property type="entry name" value="Ribulose-phoshate binding barrel"/>
    <property type="match status" value="1"/>
</dbReference>
<keyword evidence="5 9" id="KW-0028">Amino-acid biosynthesis</keyword>
<evidence type="ECO:0000256" key="1">
    <source>
        <dbReference type="ARBA" id="ARBA00001164"/>
    </source>
</evidence>
<evidence type="ECO:0000313" key="11">
    <source>
        <dbReference type="EMBL" id="HGE77910.1"/>
    </source>
</evidence>
<dbReference type="PANTHER" id="PTHR42894">
    <property type="entry name" value="N-(5'-PHOSPHORIBOSYL)ANTHRANILATE ISOMERASE"/>
    <property type="match status" value="1"/>
</dbReference>
<organism evidence="11">
    <name type="scientific">candidate division WOR-3 bacterium</name>
    <dbReference type="NCBI Taxonomy" id="2052148"/>
    <lineage>
        <taxon>Bacteria</taxon>
        <taxon>Bacteria division WOR-3</taxon>
    </lineage>
</organism>
<evidence type="ECO:0000256" key="9">
    <source>
        <dbReference type="HAMAP-Rule" id="MF_00135"/>
    </source>
</evidence>
<evidence type="ECO:0000259" key="10">
    <source>
        <dbReference type="Pfam" id="PF00697"/>
    </source>
</evidence>
<gene>
    <name evidence="9" type="primary">trpF</name>
    <name evidence="11" type="ORF">ENX68_02775</name>
</gene>
<dbReference type="EC" id="5.3.1.24" evidence="3 9"/>
<dbReference type="AlphaFoldDB" id="A0A7V3RGT2"/>
<dbReference type="CDD" id="cd00405">
    <property type="entry name" value="PRAI"/>
    <property type="match status" value="1"/>
</dbReference>
<dbReference type="InterPro" id="IPR044643">
    <property type="entry name" value="TrpF_fam"/>
</dbReference>
<name>A0A7V3RGT2_UNCW3</name>
<comment type="catalytic activity">
    <reaction evidence="1 9">
        <text>N-(5-phospho-beta-D-ribosyl)anthranilate = 1-(2-carboxyphenylamino)-1-deoxy-D-ribulose 5-phosphate</text>
        <dbReference type="Rhea" id="RHEA:21540"/>
        <dbReference type="ChEBI" id="CHEBI:18277"/>
        <dbReference type="ChEBI" id="CHEBI:58613"/>
        <dbReference type="EC" id="5.3.1.24"/>
    </reaction>
</comment>
<dbReference type="GO" id="GO:0004640">
    <property type="term" value="F:phosphoribosylanthranilate isomerase activity"/>
    <property type="evidence" value="ECO:0007669"/>
    <property type="project" value="UniProtKB-UniRule"/>
</dbReference>
<proteinExistence type="inferred from homology"/>
<evidence type="ECO:0000256" key="6">
    <source>
        <dbReference type="ARBA" id="ARBA00022822"/>
    </source>
</evidence>
<dbReference type="InterPro" id="IPR013785">
    <property type="entry name" value="Aldolase_TIM"/>
</dbReference>
<comment type="similarity">
    <text evidence="9">Belongs to the TrpF family.</text>
</comment>
<dbReference type="Pfam" id="PF00697">
    <property type="entry name" value="PRAI"/>
    <property type="match status" value="1"/>
</dbReference>
<protein>
    <recommendedName>
        <fullName evidence="4 9">N-(5'-phosphoribosyl)anthranilate isomerase</fullName>
        <shortName evidence="9">PRAI</shortName>
        <ecNumber evidence="3 9">5.3.1.24</ecNumber>
    </recommendedName>
</protein>
<evidence type="ECO:0000256" key="4">
    <source>
        <dbReference type="ARBA" id="ARBA00022272"/>
    </source>
</evidence>
<dbReference type="PANTHER" id="PTHR42894:SF1">
    <property type="entry name" value="N-(5'-PHOSPHORIBOSYL)ANTHRANILATE ISOMERASE"/>
    <property type="match status" value="1"/>
</dbReference>
<feature type="domain" description="N-(5'phosphoribosyl) anthranilate isomerase (PRAI)" evidence="10">
    <location>
        <begin position="5"/>
        <end position="197"/>
    </location>
</feature>
<comment type="pathway">
    <text evidence="2 9">Amino-acid biosynthesis; L-tryptophan biosynthesis; L-tryptophan from chorismate: step 3/5.</text>
</comment>
<keyword evidence="7 9" id="KW-0057">Aromatic amino acid biosynthesis</keyword>
<keyword evidence="6 9" id="KW-0822">Tryptophan biosynthesis</keyword>
<dbReference type="GO" id="GO:0000162">
    <property type="term" value="P:L-tryptophan biosynthetic process"/>
    <property type="evidence" value="ECO:0007669"/>
    <property type="project" value="UniProtKB-UniRule"/>
</dbReference>